<dbReference type="WBParaSite" id="Pan_g1289.t1">
    <property type="protein sequence ID" value="Pan_g1289.t1"/>
    <property type="gene ID" value="Pan_g1289"/>
</dbReference>
<accession>A0A7E4UV40</accession>
<dbReference type="Proteomes" id="UP000492821">
    <property type="component" value="Unassembled WGS sequence"/>
</dbReference>
<sequence length="100" mass="10690">MGKSVVIGSSRLRLSVDTSSSSSDAGPPTAATDDVRPQSVEAVPAQHDLDVPPRPLRWHFGPGGIWTRMSLVDEDVMNALQQAVFVDVPARSSVEVASRH</sequence>
<evidence type="ECO:0000256" key="1">
    <source>
        <dbReference type="SAM" id="MobiDB-lite"/>
    </source>
</evidence>
<protein>
    <submittedName>
        <fullName evidence="3">WWE domain-containing protein</fullName>
    </submittedName>
</protein>
<organism evidence="2 3">
    <name type="scientific">Panagrellus redivivus</name>
    <name type="common">Microworm</name>
    <dbReference type="NCBI Taxonomy" id="6233"/>
    <lineage>
        <taxon>Eukaryota</taxon>
        <taxon>Metazoa</taxon>
        <taxon>Ecdysozoa</taxon>
        <taxon>Nematoda</taxon>
        <taxon>Chromadorea</taxon>
        <taxon>Rhabditida</taxon>
        <taxon>Tylenchina</taxon>
        <taxon>Panagrolaimomorpha</taxon>
        <taxon>Panagrolaimoidea</taxon>
        <taxon>Panagrolaimidae</taxon>
        <taxon>Panagrellus</taxon>
    </lineage>
</organism>
<name>A0A7E4UV40_PANRE</name>
<evidence type="ECO:0000313" key="3">
    <source>
        <dbReference type="WBParaSite" id="Pan_g1289.t1"/>
    </source>
</evidence>
<reference evidence="3" key="2">
    <citation type="submission" date="2020-10" db="UniProtKB">
        <authorList>
            <consortium name="WormBaseParasite"/>
        </authorList>
    </citation>
    <scope>IDENTIFICATION</scope>
</reference>
<feature type="compositionally biased region" description="Low complexity" evidence="1">
    <location>
        <begin position="9"/>
        <end position="24"/>
    </location>
</feature>
<feature type="region of interest" description="Disordered" evidence="1">
    <location>
        <begin position="1"/>
        <end position="36"/>
    </location>
</feature>
<proteinExistence type="predicted"/>
<keyword evidence="2" id="KW-1185">Reference proteome</keyword>
<dbReference type="AlphaFoldDB" id="A0A7E4UV40"/>
<evidence type="ECO:0000313" key="2">
    <source>
        <dbReference type="Proteomes" id="UP000492821"/>
    </source>
</evidence>
<reference evidence="2" key="1">
    <citation type="journal article" date="2013" name="Genetics">
        <title>The draft genome and transcriptome of Panagrellus redivivus are shaped by the harsh demands of a free-living lifestyle.</title>
        <authorList>
            <person name="Srinivasan J."/>
            <person name="Dillman A.R."/>
            <person name="Macchietto M.G."/>
            <person name="Heikkinen L."/>
            <person name="Lakso M."/>
            <person name="Fracchia K.M."/>
            <person name="Antoshechkin I."/>
            <person name="Mortazavi A."/>
            <person name="Wong G."/>
            <person name="Sternberg P.W."/>
        </authorList>
    </citation>
    <scope>NUCLEOTIDE SEQUENCE [LARGE SCALE GENOMIC DNA]</scope>
    <source>
        <strain evidence="2">MT8872</strain>
    </source>
</reference>